<organism evidence="4 5">
    <name type="scientific">Actinacidiphila oryziradicis</name>
    <dbReference type="NCBI Taxonomy" id="2571141"/>
    <lineage>
        <taxon>Bacteria</taxon>
        <taxon>Bacillati</taxon>
        <taxon>Actinomycetota</taxon>
        <taxon>Actinomycetes</taxon>
        <taxon>Kitasatosporales</taxon>
        <taxon>Streptomycetaceae</taxon>
        <taxon>Actinacidiphila</taxon>
    </lineage>
</organism>
<keyword evidence="3" id="KW-0812">Transmembrane</keyword>
<keyword evidence="3" id="KW-1133">Transmembrane helix</keyword>
<evidence type="ECO:0000256" key="1">
    <source>
        <dbReference type="ARBA" id="ARBA00023015"/>
    </source>
</evidence>
<protein>
    <recommendedName>
        <fullName evidence="6">Zinc-finger domain-containing protein</fullName>
    </recommendedName>
</protein>
<dbReference type="Gene3D" id="1.10.10.1320">
    <property type="entry name" value="Anti-sigma factor, zinc-finger domain"/>
    <property type="match status" value="1"/>
</dbReference>
<keyword evidence="1" id="KW-0805">Transcription regulation</keyword>
<evidence type="ECO:0000313" key="5">
    <source>
        <dbReference type="Proteomes" id="UP000305778"/>
    </source>
</evidence>
<comment type="caution">
    <text evidence="4">The sequence shown here is derived from an EMBL/GenBank/DDBJ whole genome shotgun (WGS) entry which is preliminary data.</text>
</comment>
<dbReference type="InterPro" id="IPR041916">
    <property type="entry name" value="Anti_sigma_zinc_sf"/>
</dbReference>
<evidence type="ECO:0000256" key="2">
    <source>
        <dbReference type="ARBA" id="ARBA00023163"/>
    </source>
</evidence>
<accession>A0A4U0SBF2</accession>
<proteinExistence type="predicted"/>
<evidence type="ECO:0000313" key="4">
    <source>
        <dbReference type="EMBL" id="TKA06690.1"/>
    </source>
</evidence>
<dbReference type="OrthoDB" id="3522768at2"/>
<feature type="transmembrane region" description="Helical" evidence="3">
    <location>
        <begin position="92"/>
        <end position="112"/>
    </location>
</feature>
<keyword evidence="3" id="KW-0472">Membrane</keyword>
<dbReference type="Proteomes" id="UP000305778">
    <property type="component" value="Unassembled WGS sequence"/>
</dbReference>
<evidence type="ECO:0000256" key="3">
    <source>
        <dbReference type="SAM" id="Phobius"/>
    </source>
</evidence>
<name>A0A4U0SBF2_9ACTN</name>
<sequence length="236" mass="24454">MTDAGGFTCDQFRESSAELALGVLPARERATVMAHLQHCAACCEHVREMTLAADALLDLIPGREPPIGFEARVFQRIGLPPQPRHRAAWRRVALLGAAAAVAFALGMGGWVLGSSPNAHVPAASSTAPGFPGPVLRAAALTTAKGQPVGQVFAYPGQSPWVYMTVDADKIAADRPVRCQLQLADGSTIGLGSFALTHGYGHWGGPYAVGSTAVTAVRLLGMDGSVLATATFPTAKG</sequence>
<reference evidence="4 5" key="1">
    <citation type="submission" date="2019-04" db="EMBL/GenBank/DDBJ databases">
        <title>Streptomyces oryziradicis sp. nov., a novel actinomycete isolated from rhizosphere soil of rice (Oryza sativa L.).</title>
        <authorList>
            <person name="Li C."/>
        </authorList>
    </citation>
    <scope>NUCLEOTIDE SEQUENCE [LARGE SCALE GENOMIC DNA]</scope>
    <source>
        <strain evidence="4 5">NEAU-C40</strain>
    </source>
</reference>
<evidence type="ECO:0008006" key="6">
    <source>
        <dbReference type="Google" id="ProtNLM"/>
    </source>
</evidence>
<dbReference type="RefSeq" id="WP_136727152.1">
    <property type="nucleotide sequence ID" value="NZ_SUMC01000035.1"/>
</dbReference>
<dbReference type="AlphaFoldDB" id="A0A4U0SBF2"/>
<dbReference type="EMBL" id="SUMC01000035">
    <property type="protein sequence ID" value="TKA06690.1"/>
    <property type="molecule type" value="Genomic_DNA"/>
</dbReference>
<keyword evidence="2" id="KW-0804">Transcription</keyword>
<keyword evidence="5" id="KW-1185">Reference proteome</keyword>
<gene>
    <name evidence="4" type="ORF">FCI23_30380</name>
</gene>